<organism evidence="3 4">
    <name type="scientific">Mytilus edulis</name>
    <name type="common">Blue mussel</name>
    <dbReference type="NCBI Taxonomy" id="6550"/>
    <lineage>
        <taxon>Eukaryota</taxon>
        <taxon>Metazoa</taxon>
        <taxon>Spiralia</taxon>
        <taxon>Lophotrochozoa</taxon>
        <taxon>Mollusca</taxon>
        <taxon>Bivalvia</taxon>
        <taxon>Autobranchia</taxon>
        <taxon>Pteriomorphia</taxon>
        <taxon>Mytilida</taxon>
        <taxon>Mytiloidea</taxon>
        <taxon>Mytilidae</taxon>
        <taxon>Mytilinae</taxon>
        <taxon>Mytilus</taxon>
    </lineage>
</organism>
<protein>
    <submittedName>
        <fullName evidence="3">Uncharacterized protein</fullName>
    </submittedName>
</protein>
<feature type="region of interest" description="Disordered" evidence="1">
    <location>
        <begin position="226"/>
        <end position="246"/>
    </location>
</feature>
<keyword evidence="2" id="KW-0472">Membrane</keyword>
<feature type="region of interest" description="Disordered" evidence="1">
    <location>
        <begin position="89"/>
        <end position="108"/>
    </location>
</feature>
<evidence type="ECO:0000313" key="4">
    <source>
        <dbReference type="Proteomes" id="UP000683360"/>
    </source>
</evidence>
<comment type="caution">
    <text evidence="3">The sequence shown here is derived from an EMBL/GenBank/DDBJ whole genome shotgun (WGS) entry which is preliminary data.</text>
</comment>
<proteinExistence type="predicted"/>
<dbReference type="AlphaFoldDB" id="A0A8S3S0Y1"/>
<keyword evidence="2" id="KW-1133">Transmembrane helix</keyword>
<keyword evidence="2" id="KW-0812">Transmembrane</keyword>
<dbReference type="OrthoDB" id="10496788at2759"/>
<dbReference type="Proteomes" id="UP000683360">
    <property type="component" value="Unassembled WGS sequence"/>
</dbReference>
<feature type="compositionally biased region" description="Basic and acidic residues" evidence="1">
    <location>
        <begin position="226"/>
        <end position="239"/>
    </location>
</feature>
<reference evidence="3" key="1">
    <citation type="submission" date="2021-03" db="EMBL/GenBank/DDBJ databases">
        <authorList>
            <person name="Bekaert M."/>
        </authorList>
    </citation>
    <scope>NUCLEOTIDE SEQUENCE</scope>
</reference>
<keyword evidence="4" id="KW-1185">Reference proteome</keyword>
<gene>
    <name evidence="3" type="ORF">MEDL_29351</name>
</gene>
<sequence length="298" mass="34034">MTDYCLNKECFSKTSIKRYILVECKPGTSSKDENLANHATVENMELSVDTIVNVKSYELKDIHFGRNKICKNYFSATLMSTVEYMDEASSTNVNQQQSSESEHKNTASKEGLSSREVLVYSLGTAAFGITCTFMCIAFILFHRGKTRQLIEHLTIHSENQVNEDSNSCYSLYEIIDEDAIYDDNILDEYSEYSEDNYCKPESDGSTLNSEKSGYLLPFVTMIPNHGQEEHPYSKDEKSNGESSASSLSNHMEKYFKVINSYEQLHTEENKQSQSEYAHLHAVQYLELIDMKKAMQMIV</sequence>
<feature type="compositionally biased region" description="Polar residues" evidence="1">
    <location>
        <begin position="89"/>
        <end position="99"/>
    </location>
</feature>
<name>A0A8S3S0Y1_MYTED</name>
<evidence type="ECO:0000256" key="2">
    <source>
        <dbReference type="SAM" id="Phobius"/>
    </source>
</evidence>
<evidence type="ECO:0000313" key="3">
    <source>
        <dbReference type="EMBL" id="CAG2215525.1"/>
    </source>
</evidence>
<accession>A0A8S3S0Y1</accession>
<feature type="transmembrane region" description="Helical" evidence="2">
    <location>
        <begin position="117"/>
        <end position="141"/>
    </location>
</feature>
<evidence type="ECO:0000256" key="1">
    <source>
        <dbReference type="SAM" id="MobiDB-lite"/>
    </source>
</evidence>
<dbReference type="EMBL" id="CAJPWZ010001447">
    <property type="protein sequence ID" value="CAG2215525.1"/>
    <property type="molecule type" value="Genomic_DNA"/>
</dbReference>